<keyword evidence="9" id="KW-0999">Mitochondrion inner membrane</keyword>
<keyword evidence="17" id="KW-1185">Reference proteome</keyword>
<dbReference type="InterPro" id="IPR019342">
    <property type="entry name" value="NADH_UbQ_OxRdtase_FeS-su5"/>
</dbReference>
<dbReference type="RefSeq" id="XP_019638519.1">
    <property type="nucleotide sequence ID" value="XM_019782960.1"/>
</dbReference>
<dbReference type="AlphaFoldDB" id="A0A6P4ZAX5"/>
<comment type="subcellular location">
    <subcellularLocation>
        <location evidence="3">Mitochondrion inner membrane</location>
        <topology evidence="3">Peripheral membrane protein</topology>
    </subcellularLocation>
    <subcellularLocation>
        <location evidence="2">Mitochondrion intermembrane space</location>
    </subcellularLocation>
</comment>
<dbReference type="GeneID" id="109480719"/>
<evidence type="ECO:0000256" key="5">
    <source>
        <dbReference type="ARBA" id="ARBA00011261"/>
    </source>
</evidence>
<dbReference type="Pfam" id="PF10200">
    <property type="entry name" value="Ndufs5"/>
    <property type="match status" value="1"/>
</dbReference>
<evidence type="ECO:0000256" key="1">
    <source>
        <dbReference type="ARBA" id="ARBA00003195"/>
    </source>
</evidence>
<gene>
    <name evidence="18 19" type="primary">LOC109480719</name>
</gene>
<evidence type="ECO:0000256" key="4">
    <source>
        <dbReference type="ARBA" id="ARBA00007372"/>
    </source>
</evidence>
<reference evidence="18 19" key="1">
    <citation type="submission" date="2025-04" db="UniProtKB">
        <authorList>
            <consortium name="RefSeq"/>
        </authorList>
    </citation>
    <scope>IDENTIFICATION</scope>
    <source>
        <tissue evidence="18 19">Gonad</tissue>
    </source>
</reference>
<dbReference type="PANTHER" id="PTHR15224">
    <property type="entry name" value="NADH DEHYDROGENASE [UBIQUINONE] IRON-SULFUR PROTEIN 5"/>
    <property type="match status" value="1"/>
</dbReference>
<comment type="subunit">
    <text evidence="5">Mammalian complex I is composed of 45 different subunits. This is a component of the iron-sulfur (IP) fragment of the enzyme.</text>
</comment>
<evidence type="ECO:0000256" key="8">
    <source>
        <dbReference type="ARBA" id="ARBA00022660"/>
    </source>
</evidence>
<dbReference type="GO" id="GO:0005743">
    <property type="term" value="C:mitochondrial inner membrane"/>
    <property type="evidence" value="ECO:0007669"/>
    <property type="project" value="UniProtKB-SubCell"/>
</dbReference>
<keyword evidence="10" id="KW-0249">Electron transport</keyword>
<accession>A0A6P4ZAX5</accession>
<dbReference type="GO" id="GO:0032981">
    <property type="term" value="P:mitochondrial respiratory chain complex I assembly"/>
    <property type="evidence" value="ECO:0007669"/>
    <property type="project" value="TreeGrafter"/>
</dbReference>
<dbReference type="GO" id="GO:0005758">
    <property type="term" value="C:mitochondrial intermembrane space"/>
    <property type="evidence" value="ECO:0007669"/>
    <property type="project" value="UniProtKB-SubCell"/>
</dbReference>
<feature type="disulfide bond" evidence="16">
    <location>
        <begin position="39"/>
        <end position="52"/>
    </location>
</feature>
<keyword evidence="12" id="KW-0472">Membrane</keyword>
<evidence type="ECO:0000256" key="13">
    <source>
        <dbReference type="ARBA" id="ARBA00023157"/>
    </source>
</evidence>
<keyword evidence="11" id="KW-0496">Mitochondrion</keyword>
<evidence type="ECO:0000313" key="18">
    <source>
        <dbReference type="RefSeq" id="XP_019638519.1"/>
    </source>
</evidence>
<dbReference type="KEGG" id="bbel:109480719"/>
<evidence type="ECO:0000256" key="10">
    <source>
        <dbReference type="ARBA" id="ARBA00022982"/>
    </source>
</evidence>
<organism evidence="17 19">
    <name type="scientific">Branchiostoma belcheri</name>
    <name type="common">Amphioxus</name>
    <dbReference type="NCBI Taxonomy" id="7741"/>
    <lineage>
        <taxon>Eukaryota</taxon>
        <taxon>Metazoa</taxon>
        <taxon>Chordata</taxon>
        <taxon>Cephalochordata</taxon>
        <taxon>Leptocardii</taxon>
        <taxon>Amphioxiformes</taxon>
        <taxon>Branchiostomatidae</taxon>
        <taxon>Branchiostoma</taxon>
    </lineage>
</organism>
<keyword evidence="8" id="KW-0679">Respiratory chain</keyword>
<comment type="similarity">
    <text evidence="4">Belongs to the complex I NDUFS5 subunit family.</text>
</comment>
<dbReference type="PANTHER" id="PTHR15224:SF1">
    <property type="entry name" value="NADH DEHYDROGENASE [UBIQUINONE] IRON-SULFUR PROTEIN 5"/>
    <property type="match status" value="1"/>
</dbReference>
<evidence type="ECO:0000256" key="2">
    <source>
        <dbReference type="ARBA" id="ARBA00004569"/>
    </source>
</evidence>
<evidence type="ECO:0000256" key="15">
    <source>
        <dbReference type="ARBA" id="ARBA00032739"/>
    </source>
</evidence>
<dbReference type="OrthoDB" id="9992197at2759"/>
<sequence>MPLLNLGHKWDNWMLSGASSDDKGQTHRCFHFEKEFIECASGIGKTRAIRECKPEYMDFLECIHMIKQRERLRIIRERRDKLIKEGKYTPPEYTRDTLPQ</sequence>
<evidence type="ECO:0000256" key="7">
    <source>
        <dbReference type="ARBA" id="ARBA00022448"/>
    </source>
</evidence>
<proteinExistence type="inferred from homology"/>
<comment type="function">
    <text evidence="1">Accessory subunit of the mitochondrial membrane respiratory chain NADH dehydrogenase (Complex I), that is believed not to be involved in catalysis. Complex I functions in the transfer of electrons from NADH to the respiratory chain. The immediate electron acceptor for the enzyme is believed to be ubiquinone.</text>
</comment>
<evidence type="ECO:0000313" key="19">
    <source>
        <dbReference type="RefSeq" id="XP_019638520.1"/>
    </source>
</evidence>
<feature type="disulfide bond" evidence="16">
    <location>
        <begin position="29"/>
        <end position="62"/>
    </location>
</feature>
<dbReference type="Proteomes" id="UP000515135">
    <property type="component" value="Unplaced"/>
</dbReference>
<evidence type="ECO:0000313" key="17">
    <source>
        <dbReference type="Proteomes" id="UP000515135"/>
    </source>
</evidence>
<dbReference type="RefSeq" id="XP_019638520.1">
    <property type="nucleotide sequence ID" value="XM_019782961.1"/>
</dbReference>
<evidence type="ECO:0000256" key="14">
    <source>
        <dbReference type="ARBA" id="ARBA00031222"/>
    </source>
</evidence>
<protein>
    <recommendedName>
        <fullName evidence="6">NADH dehydrogenase [ubiquinone] iron-sulfur protein 5</fullName>
    </recommendedName>
    <alternativeName>
        <fullName evidence="14">Complex I-15 kDa</fullName>
    </alternativeName>
    <alternativeName>
        <fullName evidence="15">NADH-ubiquinone oxidoreductase 15 kDa subunit</fullName>
    </alternativeName>
</protein>
<evidence type="ECO:0000256" key="16">
    <source>
        <dbReference type="PIRSR" id="PIRSR619342-50"/>
    </source>
</evidence>
<evidence type="ECO:0000256" key="11">
    <source>
        <dbReference type="ARBA" id="ARBA00023128"/>
    </source>
</evidence>
<name>A0A6P4ZAX5_BRABE</name>
<evidence type="ECO:0000256" key="3">
    <source>
        <dbReference type="ARBA" id="ARBA00004637"/>
    </source>
</evidence>
<evidence type="ECO:0000256" key="6">
    <source>
        <dbReference type="ARBA" id="ARBA00013482"/>
    </source>
</evidence>
<keyword evidence="13 16" id="KW-1015">Disulfide bond</keyword>
<keyword evidence="7" id="KW-0813">Transport</keyword>
<evidence type="ECO:0000256" key="9">
    <source>
        <dbReference type="ARBA" id="ARBA00022792"/>
    </source>
</evidence>
<evidence type="ECO:0000256" key="12">
    <source>
        <dbReference type="ARBA" id="ARBA00023136"/>
    </source>
</evidence>